<evidence type="ECO:0000256" key="5">
    <source>
        <dbReference type="SAM" id="Phobius"/>
    </source>
</evidence>
<feature type="transmembrane region" description="Helical" evidence="5">
    <location>
        <begin position="13"/>
        <end position="35"/>
    </location>
</feature>
<evidence type="ECO:0000256" key="1">
    <source>
        <dbReference type="ARBA" id="ARBA00001946"/>
    </source>
</evidence>
<keyword evidence="9" id="KW-1185">Reference proteome</keyword>
<dbReference type="NCBIfam" id="TIGR00254">
    <property type="entry name" value="GGDEF"/>
    <property type="match status" value="1"/>
</dbReference>
<comment type="cofactor">
    <cofactor evidence="1">
        <name>Mg(2+)</name>
        <dbReference type="ChEBI" id="CHEBI:18420"/>
    </cofactor>
</comment>
<name>A0A7Z0LJR6_9GAMM</name>
<comment type="caution">
    <text evidence="8">The sequence shown here is derived from an EMBL/GenBank/DDBJ whole genome shotgun (WGS) entry which is preliminary data.</text>
</comment>
<feature type="transmembrane region" description="Helical" evidence="5">
    <location>
        <begin position="295"/>
        <end position="317"/>
    </location>
</feature>
<dbReference type="InterPro" id="IPR029787">
    <property type="entry name" value="Nucleotide_cyclase"/>
</dbReference>
<dbReference type="InterPro" id="IPR003660">
    <property type="entry name" value="HAMP_dom"/>
</dbReference>
<dbReference type="RefSeq" id="WP_179929416.1">
    <property type="nucleotide sequence ID" value="NZ_JACCDF010000002.1"/>
</dbReference>
<evidence type="ECO:0000256" key="3">
    <source>
        <dbReference type="ARBA" id="ARBA00034247"/>
    </source>
</evidence>
<dbReference type="EMBL" id="JACCDF010000002">
    <property type="protein sequence ID" value="NYS60109.1"/>
    <property type="molecule type" value="Genomic_DNA"/>
</dbReference>
<evidence type="ECO:0000256" key="4">
    <source>
        <dbReference type="SAM" id="Coils"/>
    </source>
</evidence>
<dbReference type="PANTHER" id="PTHR45138">
    <property type="entry name" value="REGULATORY COMPONENTS OF SENSORY TRANSDUCTION SYSTEM"/>
    <property type="match status" value="1"/>
</dbReference>
<dbReference type="EC" id="2.7.7.65" evidence="2"/>
<dbReference type="SUPFAM" id="SSF55073">
    <property type="entry name" value="Nucleotide cyclase"/>
    <property type="match status" value="1"/>
</dbReference>
<dbReference type="InterPro" id="IPR000160">
    <property type="entry name" value="GGDEF_dom"/>
</dbReference>
<dbReference type="GO" id="GO:0005886">
    <property type="term" value="C:plasma membrane"/>
    <property type="evidence" value="ECO:0007669"/>
    <property type="project" value="TreeGrafter"/>
</dbReference>
<accession>A0A7Z0LJR6</accession>
<evidence type="ECO:0000256" key="2">
    <source>
        <dbReference type="ARBA" id="ARBA00012528"/>
    </source>
</evidence>
<gene>
    <name evidence="8" type="ORF">HZS81_04945</name>
</gene>
<comment type="catalytic activity">
    <reaction evidence="3">
        <text>2 GTP = 3',3'-c-di-GMP + 2 diphosphate</text>
        <dbReference type="Rhea" id="RHEA:24898"/>
        <dbReference type="ChEBI" id="CHEBI:33019"/>
        <dbReference type="ChEBI" id="CHEBI:37565"/>
        <dbReference type="ChEBI" id="CHEBI:58805"/>
        <dbReference type="EC" id="2.7.7.65"/>
    </reaction>
</comment>
<dbReference type="PROSITE" id="PS50885">
    <property type="entry name" value="HAMP"/>
    <property type="match status" value="1"/>
</dbReference>
<feature type="domain" description="GGDEF" evidence="7">
    <location>
        <begin position="436"/>
        <end position="573"/>
    </location>
</feature>
<evidence type="ECO:0000259" key="6">
    <source>
        <dbReference type="PROSITE" id="PS50885"/>
    </source>
</evidence>
<feature type="coiled-coil region" evidence="4">
    <location>
        <begin position="367"/>
        <end position="408"/>
    </location>
</feature>
<dbReference type="Gene3D" id="6.10.340.10">
    <property type="match status" value="1"/>
</dbReference>
<dbReference type="InterPro" id="IPR050469">
    <property type="entry name" value="Diguanylate_Cyclase"/>
</dbReference>
<dbReference type="AlphaFoldDB" id="A0A7Z0LJR6"/>
<organism evidence="8 9">
    <name type="scientific">Vreelandella salicampi</name>
    <dbReference type="NCBI Taxonomy" id="1449798"/>
    <lineage>
        <taxon>Bacteria</taxon>
        <taxon>Pseudomonadati</taxon>
        <taxon>Pseudomonadota</taxon>
        <taxon>Gammaproteobacteria</taxon>
        <taxon>Oceanospirillales</taxon>
        <taxon>Halomonadaceae</taxon>
        <taxon>Vreelandella</taxon>
    </lineage>
</organism>
<dbReference type="CDD" id="cd01949">
    <property type="entry name" value="GGDEF"/>
    <property type="match status" value="1"/>
</dbReference>
<dbReference type="Gene3D" id="3.30.70.270">
    <property type="match status" value="1"/>
</dbReference>
<dbReference type="PROSITE" id="PS50887">
    <property type="entry name" value="GGDEF"/>
    <property type="match status" value="1"/>
</dbReference>
<keyword evidence="5" id="KW-0472">Membrane</keyword>
<protein>
    <recommendedName>
        <fullName evidence="2">diguanylate cyclase</fullName>
        <ecNumber evidence="2">2.7.7.65</ecNumber>
    </recommendedName>
</protein>
<dbReference type="FunFam" id="3.30.70.270:FF:000001">
    <property type="entry name" value="Diguanylate cyclase domain protein"/>
    <property type="match status" value="1"/>
</dbReference>
<evidence type="ECO:0000313" key="8">
    <source>
        <dbReference type="EMBL" id="NYS60109.1"/>
    </source>
</evidence>
<dbReference type="GO" id="GO:0007165">
    <property type="term" value="P:signal transduction"/>
    <property type="evidence" value="ECO:0007669"/>
    <property type="project" value="InterPro"/>
</dbReference>
<sequence length="578" mass="65074">MIRFSRWRLKNRIFAGFLVIGLIGVGVALFMGLAISNIYSDFRRFTVFSERVELGRDLSARMIDLQRLSEAFVQEGESFSADQASLVFEQARALLSRLEADASEPVRERAGIMATHLESFQQAFSEVKTQRNQQSRLINETIRNRAEEHGALVDAFAATISGATPESVALVERLRNSSLQIERLTQQYFDSLDNSLIREIRRNAQQSLQLINQLSGLLQDDASLPFLGRMDASVLAYQEVILEAVQRTRGYLFLVNVVMAAETYEILYQSDQLSEELRLEMAQIERHVASTIRQVFVLALSGSAFMLLLIIGLSYAIGRSIATPIENLAATFRRLARGETTSVVPSPAAGRELRELSMASEVFREKNAETERLLAKYREISEALEERVRERTQELEEANQRLRQLSRTDGLTGLANRRYFEEILDREWSTALRNGLSLTVIMLDIDFFKAFNDRYGHQAGDQCLQDVAHSLEQQVRRGNDLVARYGGEEFIVVLQDTSRDPAMGIADSLCRAISDLDILHEDSPWQRVTTSVGVAVREPASEVNSALELVKKADDALYRAKLAGKNRVMSFPSSPNGF</sequence>
<dbReference type="GO" id="GO:0052621">
    <property type="term" value="F:diguanylate cyclase activity"/>
    <property type="evidence" value="ECO:0007669"/>
    <property type="project" value="UniProtKB-EC"/>
</dbReference>
<evidence type="ECO:0000313" key="9">
    <source>
        <dbReference type="Proteomes" id="UP000586119"/>
    </source>
</evidence>
<dbReference type="SMART" id="SM00267">
    <property type="entry name" value="GGDEF"/>
    <property type="match status" value="1"/>
</dbReference>
<feature type="domain" description="HAMP" evidence="6">
    <location>
        <begin position="319"/>
        <end position="372"/>
    </location>
</feature>
<dbReference type="PANTHER" id="PTHR45138:SF9">
    <property type="entry name" value="DIGUANYLATE CYCLASE DGCM-RELATED"/>
    <property type="match status" value="1"/>
</dbReference>
<proteinExistence type="predicted"/>
<dbReference type="GO" id="GO:1902201">
    <property type="term" value="P:negative regulation of bacterial-type flagellum-dependent cell motility"/>
    <property type="evidence" value="ECO:0007669"/>
    <property type="project" value="TreeGrafter"/>
</dbReference>
<evidence type="ECO:0000259" key="7">
    <source>
        <dbReference type="PROSITE" id="PS50887"/>
    </source>
</evidence>
<dbReference type="GO" id="GO:0043709">
    <property type="term" value="P:cell adhesion involved in single-species biofilm formation"/>
    <property type="evidence" value="ECO:0007669"/>
    <property type="project" value="TreeGrafter"/>
</dbReference>
<keyword evidence="4" id="KW-0175">Coiled coil</keyword>
<dbReference type="Proteomes" id="UP000586119">
    <property type="component" value="Unassembled WGS sequence"/>
</dbReference>
<dbReference type="InterPro" id="IPR043128">
    <property type="entry name" value="Rev_trsase/Diguanyl_cyclase"/>
</dbReference>
<reference evidence="8 9" key="1">
    <citation type="journal article" date="2015" name="Int. J. Syst. Evol. Microbiol.">
        <title>Halomonas salicampi sp. nov., a halotolerant and alkalitolerant bacterium isolated from a saltern soil.</title>
        <authorList>
            <person name="Lee J.C."/>
            <person name="Kim Y.S."/>
            <person name="Yun B.S."/>
            <person name="Whang K.S."/>
        </authorList>
    </citation>
    <scope>NUCLEOTIDE SEQUENCE [LARGE SCALE GENOMIC DNA]</scope>
    <source>
        <strain evidence="8 9">BH103</strain>
    </source>
</reference>
<keyword evidence="5" id="KW-0812">Transmembrane</keyword>
<dbReference type="Pfam" id="PF00990">
    <property type="entry name" value="GGDEF"/>
    <property type="match status" value="1"/>
</dbReference>
<keyword evidence="5" id="KW-1133">Transmembrane helix</keyword>